<dbReference type="EMBL" id="KN847163">
    <property type="protein sequence ID" value="KIW21814.1"/>
    <property type="molecule type" value="Genomic_DNA"/>
</dbReference>
<dbReference type="Proteomes" id="UP000054466">
    <property type="component" value="Unassembled WGS sequence"/>
</dbReference>
<accession>A0A0D2CE19</accession>
<evidence type="ECO:0000313" key="2">
    <source>
        <dbReference type="EMBL" id="KIW21814.1"/>
    </source>
</evidence>
<organism evidence="2 3">
    <name type="scientific">Cladophialophora immunda</name>
    <dbReference type="NCBI Taxonomy" id="569365"/>
    <lineage>
        <taxon>Eukaryota</taxon>
        <taxon>Fungi</taxon>
        <taxon>Dikarya</taxon>
        <taxon>Ascomycota</taxon>
        <taxon>Pezizomycotina</taxon>
        <taxon>Eurotiomycetes</taxon>
        <taxon>Chaetothyriomycetidae</taxon>
        <taxon>Chaetothyriales</taxon>
        <taxon>Herpotrichiellaceae</taxon>
        <taxon>Cladophialophora</taxon>
    </lineage>
</organism>
<protein>
    <recommendedName>
        <fullName evidence="1">HNH nuclease domain-containing protein</fullName>
    </recommendedName>
</protein>
<feature type="domain" description="HNH nuclease" evidence="1">
    <location>
        <begin position="157"/>
        <end position="223"/>
    </location>
</feature>
<keyword evidence="3" id="KW-1185">Reference proteome</keyword>
<reference evidence="2 3" key="1">
    <citation type="submission" date="2015-01" db="EMBL/GenBank/DDBJ databases">
        <title>The Genome Sequence of Cladophialophora immunda CBS83496.</title>
        <authorList>
            <consortium name="The Broad Institute Genomics Platform"/>
            <person name="Cuomo C."/>
            <person name="de Hoog S."/>
            <person name="Gorbushina A."/>
            <person name="Stielow B."/>
            <person name="Teixiera M."/>
            <person name="Abouelleil A."/>
            <person name="Chapman S.B."/>
            <person name="Priest M."/>
            <person name="Young S.K."/>
            <person name="Wortman J."/>
            <person name="Nusbaum C."/>
            <person name="Birren B."/>
        </authorList>
    </citation>
    <scope>NUCLEOTIDE SEQUENCE [LARGE SCALE GENOMIC DNA]</scope>
    <source>
        <strain evidence="2 3">CBS 83496</strain>
    </source>
</reference>
<dbReference type="VEuPathDB" id="FungiDB:PV07_12762"/>
<proteinExistence type="predicted"/>
<gene>
    <name evidence="2" type="ORF">PV07_12762</name>
</gene>
<sequence>MHLGPLSKDPYPLPTAGNGVFAPPGEAVIYLPGYETDRTLLRFWAYSVDEKDGPYVNYEFAYDMYDMCMAMANNAGPGFFTKGREPSSEKVEAEKGGLLAKHKYFFHVGSDTSTVLEKCPVLRSFRDFTFRPEDVGEHWRKAVPGERSADCYLPDACCVSGEDVMIEVAHLTPKTEWLFWKETALHRYAMEPIPRTQGRETYTRSNTISLASNLHKMFHAGHFDTKVILLTSQEIPARFTAIFHYL</sequence>
<dbReference type="GeneID" id="27351956"/>
<dbReference type="Pfam" id="PF13391">
    <property type="entry name" value="HNH_2"/>
    <property type="match status" value="1"/>
</dbReference>
<dbReference type="InterPro" id="IPR003615">
    <property type="entry name" value="HNH_nuc"/>
</dbReference>
<evidence type="ECO:0000313" key="3">
    <source>
        <dbReference type="Proteomes" id="UP000054466"/>
    </source>
</evidence>
<dbReference type="HOGENOM" id="CLU_1128954_0_0_1"/>
<dbReference type="RefSeq" id="XP_016242030.1">
    <property type="nucleotide sequence ID" value="XM_016400325.1"/>
</dbReference>
<name>A0A0D2CE19_9EURO</name>
<evidence type="ECO:0000259" key="1">
    <source>
        <dbReference type="Pfam" id="PF13391"/>
    </source>
</evidence>
<dbReference type="OrthoDB" id="4136782at2759"/>
<dbReference type="AlphaFoldDB" id="A0A0D2CE19"/>